<evidence type="ECO:0000313" key="3">
    <source>
        <dbReference type="EMBL" id="KAK1486479.1"/>
    </source>
</evidence>
<reference evidence="3" key="1">
    <citation type="submission" date="2016-11" db="EMBL/GenBank/DDBJ databases">
        <title>The genome sequence of Colletotrichum cuscutae.</title>
        <authorList>
            <person name="Baroncelli R."/>
        </authorList>
    </citation>
    <scope>NUCLEOTIDE SEQUENCE</scope>
    <source>
        <strain evidence="3">IMI 304802</strain>
    </source>
</reference>
<proteinExistence type="predicted"/>
<evidence type="ECO:0000256" key="1">
    <source>
        <dbReference type="SAM" id="MobiDB-lite"/>
    </source>
</evidence>
<feature type="region of interest" description="Disordered" evidence="1">
    <location>
        <begin position="591"/>
        <end position="612"/>
    </location>
</feature>
<feature type="region of interest" description="Disordered" evidence="1">
    <location>
        <begin position="493"/>
        <end position="528"/>
    </location>
</feature>
<feature type="chain" id="PRO_5042605444" description="Phospholipid/glycerol acyltransferase domain-containing protein" evidence="2">
    <location>
        <begin position="19"/>
        <end position="612"/>
    </location>
</feature>
<feature type="region of interest" description="Disordered" evidence="1">
    <location>
        <begin position="278"/>
        <end position="304"/>
    </location>
</feature>
<organism evidence="3 4">
    <name type="scientific">Colletotrichum cuscutae</name>
    <dbReference type="NCBI Taxonomy" id="1209917"/>
    <lineage>
        <taxon>Eukaryota</taxon>
        <taxon>Fungi</taxon>
        <taxon>Dikarya</taxon>
        <taxon>Ascomycota</taxon>
        <taxon>Pezizomycotina</taxon>
        <taxon>Sordariomycetes</taxon>
        <taxon>Hypocreomycetidae</taxon>
        <taxon>Glomerellales</taxon>
        <taxon>Glomerellaceae</taxon>
        <taxon>Colletotrichum</taxon>
        <taxon>Colletotrichum acutatum species complex</taxon>
    </lineage>
</organism>
<keyword evidence="2" id="KW-0732">Signal</keyword>
<feature type="compositionally biased region" description="Polar residues" evidence="1">
    <location>
        <begin position="493"/>
        <end position="507"/>
    </location>
</feature>
<feature type="region of interest" description="Disordered" evidence="1">
    <location>
        <begin position="423"/>
        <end position="443"/>
    </location>
</feature>
<sequence length="612" mass="67490">MQRRLVHVLLELGGVGFALFPEGSPAEFLVAQLRMRQFYKAKNTKVSDVGLSWMTGFHQDTNSRGCRFGFTTPAIDRETPSKSLSKEARLEVNKRDEPVTTAPDFWGQNGFGQPVANSLYCPISEMAISEKKEGREGSRMEASVLRCLCWLHHERDRDCTARWALYFDDGKDDRRTFFVEGGNECFSTCLATPSIATILNSPGCGNQPRETKLLNTTRKLLPYSMRKVPGAISRMREEEGGLARISRRMPYSRRPSAEVTQPLGASRLRSHTITHIRRASETASPNARPIPRHNSGFVGEGPTPDPGLSNLSRLSHGDCRFKSVPIAVSQLSGTFAPANAICEFAKRWKHHDTYKNAEQTSPPVQENFKKSDPEYGESSQTVFETRGGAITYALPSGDDVRPPCPGEDHRILSPAGHMGITRIEQDDPHGQPASHGPPEEFAPKTMARASNFDLAHRETNDASAAKGSVAVGHAALAHGRGSVRAVAIRALRSTQARQGTGQPSATQKKNRDGHSLGPSMCSTFEPSRFTDVRRRTSMSGGLSMGVRARHEPPQETFIEIEMSYLRTWNASLDTSPFRNNPAELNHSLNQSINSSVSRRSNPLDQHTTTTSL</sequence>
<comment type="caution">
    <text evidence="3">The sequence shown here is derived from an EMBL/GenBank/DDBJ whole genome shotgun (WGS) entry which is preliminary data.</text>
</comment>
<feature type="region of interest" description="Disordered" evidence="1">
    <location>
        <begin position="354"/>
        <end position="380"/>
    </location>
</feature>
<evidence type="ECO:0000256" key="2">
    <source>
        <dbReference type="SAM" id="SignalP"/>
    </source>
</evidence>
<name>A0AAI9Y7Z4_9PEZI</name>
<evidence type="ECO:0008006" key="5">
    <source>
        <dbReference type="Google" id="ProtNLM"/>
    </source>
</evidence>
<keyword evidence="4" id="KW-1185">Reference proteome</keyword>
<protein>
    <recommendedName>
        <fullName evidence="5">Phospholipid/glycerol acyltransferase domain-containing protein</fullName>
    </recommendedName>
</protein>
<dbReference type="EMBL" id="MPDP01000062">
    <property type="protein sequence ID" value="KAK1486479.1"/>
    <property type="molecule type" value="Genomic_DNA"/>
</dbReference>
<dbReference type="Proteomes" id="UP001239213">
    <property type="component" value="Unassembled WGS sequence"/>
</dbReference>
<feature type="signal peptide" evidence="2">
    <location>
        <begin position="1"/>
        <end position="18"/>
    </location>
</feature>
<evidence type="ECO:0000313" key="4">
    <source>
        <dbReference type="Proteomes" id="UP001239213"/>
    </source>
</evidence>
<accession>A0AAI9Y7Z4</accession>
<gene>
    <name evidence="3" type="ORF">CCUS01_15117</name>
</gene>
<dbReference type="AlphaFoldDB" id="A0AAI9Y7Z4"/>